<dbReference type="Proteomes" id="UP001054902">
    <property type="component" value="Unassembled WGS sequence"/>
</dbReference>
<keyword evidence="5" id="KW-0732">Signal</keyword>
<evidence type="ECO:0000256" key="1">
    <source>
        <dbReference type="ARBA" id="ARBA00004167"/>
    </source>
</evidence>
<evidence type="ECO:0000256" key="4">
    <source>
        <dbReference type="SAM" id="MobiDB-lite"/>
    </source>
</evidence>
<sequence length="1128" mass="124981">MRFANRAVSVGLLSLLSLTGVHTQYIHEDSTLQSNHEVSSLLESQIAVSAIEKDVDPIKAHHEDSFSACLLVMDDNHRLIEWLAYHHFVLPLRRLIVMTDPRSKTRPLPILQRWEKYMTIDLWHDNDVFSEQELDDRSHENTIKLHRSRQHAFNVKCMQTLKGEGATWTLMTDVDEYIHINPKAWNPNELIYQENTTPIPMQEPASVLKMLKQIDLSDDRLHLEESKACIPVSRFQFGGIESTRQDVSMSFPKDLGPSIVAKDFDTLRWRYYGADTITGRDGVIPMKTIIDLSAVPTKDEWRMTGDAHRPIEKLCSEDNLYLDSSKTVFVANHYLGTLGEFAARDDSRFVDRVLHWEERKRVGDHHHFSDALRQWLPSFVKNIGVDEARRLLANVGQVQVQIAELPRCSLNFFGPLKSFKTISLPSIVKNILIPNAKYNCDIVIHYRTLYPENEDGISNTDADAIHNLGEMSKVIAANVGKSPPSIIIKDDKVESFQAVNSIQSAWTLMEDHAQSHGFEYERVAFFRLDAFYAVPVDIFKVDKDTYDYGNRYAVIPAFGKYPVNDQMIYGPTEAVKIWAMTSRNDIIDTSEPASVGLASAHFMSDVIVPTIMNKAACNVVKNPDVCFYRTRASDVVLINDCSDEQGAPVRGVQDIDQVELVENLVQRQCIKAFIEASEDEEEELHCDKSSWAVSSRFLQTSAPAPAPIVTRSITSEVTVAFNGDRNDLVTVLQDLCALMIPPAQEKALITCPANSGCTYTVSCLENISTRRLEMTTSRLLQALSGTAETTTTFTFPENTVDLSTSSTNIDGAIQTAIDNSSFSSPNPPAGVTSITSVSTEVVPAPAPTTAPAPAPVFVGICDNVNCKFNGKCEVKDDEGVCNCPNTFETIKNGKECACPEGTIRNTGNNRCEGPPTAAPTPTPTTTPTSAPTIAPTSAPTSAPTVPEDICADSITGTFTLDNVGKDVTCAWLTRNSKQTSDRIAKYCGRNSVKFLCPFSCDACETPCVDDSSFTFQLKNQDITKNCSWLLKNQNSSVDAKRIGEYCTSDFEEGAVKEACFKSCGQCPSCDDNSAFKFKLLKTGKEKYCTWITKNQGKAAERIAKYCIDTVYDGAVKANCANSCGLCPI</sequence>
<proteinExistence type="predicted"/>
<evidence type="ECO:0000313" key="7">
    <source>
        <dbReference type="Proteomes" id="UP001054902"/>
    </source>
</evidence>
<keyword evidence="7" id="KW-1185">Reference proteome</keyword>
<evidence type="ECO:0000256" key="2">
    <source>
        <dbReference type="ARBA" id="ARBA00022692"/>
    </source>
</evidence>
<comment type="caution">
    <text evidence="6">The sequence shown here is derived from an EMBL/GenBank/DDBJ whole genome shotgun (WGS) entry which is preliminary data.</text>
</comment>
<evidence type="ECO:0000256" key="5">
    <source>
        <dbReference type="SAM" id="SignalP"/>
    </source>
</evidence>
<accession>A0AAD3CMA8</accession>
<evidence type="ECO:0008006" key="8">
    <source>
        <dbReference type="Google" id="ProtNLM"/>
    </source>
</evidence>
<evidence type="ECO:0000313" key="6">
    <source>
        <dbReference type="EMBL" id="GFH48581.1"/>
    </source>
</evidence>
<keyword evidence="3" id="KW-1133">Transmembrane helix</keyword>
<feature type="signal peptide" evidence="5">
    <location>
        <begin position="1"/>
        <end position="23"/>
    </location>
</feature>
<dbReference type="EMBL" id="BLLK01000029">
    <property type="protein sequence ID" value="GFH48581.1"/>
    <property type="molecule type" value="Genomic_DNA"/>
</dbReference>
<evidence type="ECO:0000256" key="3">
    <source>
        <dbReference type="ARBA" id="ARBA00022989"/>
    </source>
</evidence>
<feature type="chain" id="PRO_5042286584" description="EGF-like domain-containing protein" evidence="5">
    <location>
        <begin position="24"/>
        <end position="1128"/>
    </location>
</feature>
<dbReference type="GO" id="GO:0016020">
    <property type="term" value="C:membrane"/>
    <property type="evidence" value="ECO:0007669"/>
    <property type="project" value="UniProtKB-SubCell"/>
</dbReference>
<keyword evidence="2" id="KW-0812">Transmembrane</keyword>
<dbReference type="GO" id="GO:0005737">
    <property type="term" value="C:cytoplasm"/>
    <property type="evidence" value="ECO:0007669"/>
    <property type="project" value="TreeGrafter"/>
</dbReference>
<dbReference type="PANTHER" id="PTHR21461">
    <property type="entry name" value="GLYCOSYLTRANSFERASE FAMILY 92 PROTEIN"/>
    <property type="match status" value="1"/>
</dbReference>
<organism evidence="6 7">
    <name type="scientific">Chaetoceros tenuissimus</name>
    <dbReference type="NCBI Taxonomy" id="426638"/>
    <lineage>
        <taxon>Eukaryota</taxon>
        <taxon>Sar</taxon>
        <taxon>Stramenopiles</taxon>
        <taxon>Ochrophyta</taxon>
        <taxon>Bacillariophyta</taxon>
        <taxon>Coscinodiscophyceae</taxon>
        <taxon>Chaetocerotophycidae</taxon>
        <taxon>Chaetocerotales</taxon>
        <taxon>Chaetocerotaceae</taxon>
        <taxon>Chaetoceros</taxon>
    </lineage>
</organism>
<gene>
    <name evidence="6" type="ORF">CTEN210_05057</name>
</gene>
<keyword evidence="3" id="KW-0472">Membrane</keyword>
<feature type="region of interest" description="Disordered" evidence="4">
    <location>
        <begin position="908"/>
        <end position="944"/>
    </location>
</feature>
<comment type="subcellular location">
    <subcellularLocation>
        <location evidence="1">Membrane</location>
        <topology evidence="1">Single-pass membrane protein</topology>
    </subcellularLocation>
</comment>
<name>A0AAD3CMA8_9STRA</name>
<dbReference type="PANTHER" id="PTHR21461:SF69">
    <property type="entry name" value="GLYCOSYLTRANSFERASE FAMILY 92 PROTEIN"/>
    <property type="match status" value="1"/>
</dbReference>
<dbReference type="GO" id="GO:0016757">
    <property type="term" value="F:glycosyltransferase activity"/>
    <property type="evidence" value="ECO:0007669"/>
    <property type="project" value="TreeGrafter"/>
</dbReference>
<feature type="compositionally biased region" description="Low complexity" evidence="4">
    <location>
        <begin position="925"/>
        <end position="944"/>
    </location>
</feature>
<reference evidence="6 7" key="1">
    <citation type="journal article" date="2021" name="Sci. Rep.">
        <title>The genome of the diatom Chaetoceros tenuissimus carries an ancient integrated fragment of an extant virus.</title>
        <authorList>
            <person name="Hongo Y."/>
            <person name="Kimura K."/>
            <person name="Takaki Y."/>
            <person name="Yoshida Y."/>
            <person name="Baba S."/>
            <person name="Kobayashi G."/>
            <person name="Nagasaki K."/>
            <person name="Hano T."/>
            <person name="Tomaru Y."/>
        </authorList>
    </citation>
    <scope>NUCLEOTIDE SEQUENCE [LARGE SCALE GENOMIC DNA]</scope>
    <source>
        <strain evidence="6 7">NIES-3715</strain>
    </source>
</reference>
<protein>
    <recommendedName>
        <fullName evidence="8">EGF-like domain-containing protein</fullName>
    </recommendedName>
</protein>
<dbReference type="AlphaFoldDB" id="A0AAD3CMA8"/>